<sequence length="651" mass="72848">MGSFCSKSLGINFGSEYSGSSVADDGREPDFAYPQPPGNMSLIGPGTRQCMVKDKDVKEQNQLRDVFSFREREEDDNYYDGIPRLPSVPSQKLRSAKSTQTAVSKVTEASVLLGKAGLGKAKDVLDTLGSSMTDLSSGGFTSGTATKGNELGILAFEVANTIVKSSNLIDSLDKRNILYMKETVLISEGVQNLVSNDFDELLKLVAADKRQELQVFSGEVVRFGNRSKDIQWHNLQRYFDRINKELTPQRQLNEDAVLVVEQLMVLVQYTAELYQELQVLDRMEKDYEHKRREEENAGNSSKGDGLAILKTELKSQRKIVKSLKKKSLWSRGFEEVMEKLVDIVHFLLLEIHSIFGGADDQPSKKGAADYDKRLGPAGLALHYANIIVQVDTLVARANSITSNARDSLYQSLPPGIKLALRSKIKSFNVDKELSVTQIKDEMERTLHWLVPVASNTTKAHHGFGWVGEWANTGTDFTSKPSGGDILRIETLYHASKEKTEIYILGQIIWLQHLVSKAKSDAREVPRLSSIKSPLNTTNQQLVSEPLSVPLVTEEEQKMLQEASKRKRTPCVSKSQDFDSEYSRARKCEPLSRSSEYFRGVRRSKSAAVKRFSSGFPLLDFVIDKEKALDVIDRVDVPRDYKALLKEGSLSF</sequence>
<dbReference type="OrthoDB" id="2020544at2759"/>
<dbReference type="AlphaFoldDB" id="A0A6D2IKB1"/>
<evidence type="ECO:0000313" key="6">
    <source>
        <dbReference type="Proteomes" id="UP000467841"/>
    </source>
</evidence>
<organism evidence="5 6">
    <name type="scientific">Microthlaspi erraticum</name>
    <dbReference type="NCBI Taxonomy" id="1685480"/>
    <lineage>
        <taxon>Eukaryota</taxon>
        <taxon>Viridiplantae</taxon>
        <taxon>Streptophyta</taxon>
        <taxon>Embryophyta</taxon>
        <taxon>Tracheophyta</taxon>
        <taxon>Spermatophyta</taxon>
        <taxon>Magnoliopsida</taxon>
        <taxon>eudicotyledons</taxon>
        <taxon>Gunneridae</taxon>
        <taxon>Pentapetalae</taxon>
        <taxon>rosids</taxon>
        <taxon>malvids</taxon>
        <taxon>Brassicales</taxon>
        <taxon>Brassicaceae</taxon>
        <taxon>Coluteocarpeae</taxon>
        <taxon>Microthlaspi</taxon>
    </lineage>
</organism>
<evidence type="ECO:0000259" key="3">
    <source>
        <dbReference type="Pfam" id="PF05003"/>
    </source>
</evidence>
<accession>A0A6D2IKB1</accession>
<keyword evidence="6" id="KW-1185">Reference proteome</keyword>
<evidence type="ECO:0000256" key="1">
    <source>
        <dbReference type="SAM" id="Coils"/>
    </source>
</evidence>
<dbReference type="InterPro" id="IPR021864">
    <property type="entry name" value="DUF3475"/>
</dbReference>
<feature type="region of interest" description="Disordered" evidence="2">
    <location>
        <begin position="17"/>
        <end position="45"/>
    </location>
</feature>
<protein>
    <recommendedName>
        <fullName evidence="7">DUF668 domain-containing protein</fullName>
    </recommendedName>
</protein>
<dbReference type="InterPro" id="IPR007700">
    <property type="entry name" value="DUF668"/>
</dbReference>
<evidence type="ECO:0000259" key="4">
    <source>
        <dbReference type="Pfam" id="PF11961"/>
    </source>
</evidence>
<feature type="coiled-coil region" evidence="1">
    <location>
        <begin position="280"/>
        <end position="326"/>
    </location>
</feature>
<gene>
    <name evidence="5" type="ORF">MERR_LOCUS14286</name>
</gene>
<proteinExistence type="predicted"/>
<reference evidence="5" key="1">
    <citation type="submission" date="2020-01" db="EMBL/GenBank/DDBJ databases">
        <authorList>
            <person name="Mishra B."/>
        </authorList>
    </citation>
    <scope>NUCLEOTIDE SEQUENCE [LARGE SCALE GENOMIC DNA]</scope>
</reference>
<dbReference type="GO" id="GO:0045927">
    <property type="term" value="P:positive regulation of growth"/>
    <property type="evidence" value="ECO:0007669"/>
    <property type="project" value="InterPro"/>
</dbReference>
<dbReference type="InterPro" id="IPR045021">
    <property type="entry name" value="PSI1/2/3"/>
</dbReference>
<dbReference type="Proteomes" id="UP000467841">
    <property type="component" value="Unassembled WGS sequence"/>
</dbReference>
<keyword evidence="1" id="KW-0175">Coiled coil</keyword>
<name>A0A6D2IKB1_9BRAS</name>
<dbReference type="PANTHER" id="PTHR31730:SF2">
    <property type="entry name" value="PROTEIN PSK SIMULATOR 3"/>
    <property type="match status" value="1"/>
</dbReference>
<dbReference type="Pfam" id="PF05003">
    <property type="entry name" value="DUF668"/>
    <property type="match status" value="1"/>
</dbReference>
<comment type="caution">
    <text evidence="5">The sequence shown here is derived from an EMBL/GenBank/DDBJ whole genome shotgun (WGS) entry which is preliminary data.</text>
</comment>
<evidence type="ECO:0000256" key="2">
    <source>
        <dbReference type="SAM" id="MobiDB-lite"/>
    </source>
</evidence>
<dbReference type="Pfam" id="PF11961">
    <property type="entry name" value="DUF3475"/>
    <property type="match status" value="1"/>
</dbReference>
<evidence type="ECO:0000313" key="5">
    <source>
        <dbReference type="EMBL" id="CAA7027051.1"/>
    </source>
</evidence>
<feature type="domain" description="DUF3475" evidence="4">
    <location>
        <begin position="153"/>
        <end position="209"/>
    </location>
</feature>
<feature type="domain" description="DUF668" evidence="3">
    <location>
        <begin position="373"/>
        <end position="458"/>
    </location>
</feature>
<dbReference type="EMBL" id="CACVBM020001052">
    <property type="protein sequence ID" value="CAA7027051.1"/>
    <property type="molecule type" value="Genomic_DNA"/>
</dbReference>
<evidence type="ECO:0008006" key="7">
    <source>
        <dbReference type="Google" id="ProtNLM"/>
    </source>
</evidence>
<dbReference type="PANTHER" id="PTHR31730">
    <property type="entry name" value="OS01G0873900 PROTEIN"/>
    <property type="match status" value="1"/>
</dbReference>